<dbReference type="Pfam" id="PF12698">
    <property type="entry name" value="ABC2_membrane_3"/>
    <property type="match status" value="1"/>
</dbReference>
<feature type="transmembrane region" description="Helical" evidence="5">
    <location>
        <begin position="270"/>
        <end position="288"/>
    </location>
</feature>
<dbReference type="PANTHER" id="PTHR43229">
    <property type="entry name" value="NODULATION PROTEIN J"/>
    <property type="match status" value="1"/>
</dbReference>
<comment type="subcellular location">
    <subcellularLocation>
        <location evidence="1">Membrane</location>
        <topology evidence="1">Multi-pass membrane protein</topology>
    </subcellularLocation>
</comment>
<gene>
    <name evidence="7" type="ORF">LKD47_05530</name>
</gene>
<feature type="transmembrane region" description="Helical" evidence="5">
    <location>
        <begin position="60"/>
        <end position="91"/>
    </location>
</feature>
<feature type="transmembrane region" description="Helical" evidence="5">
    <location>
        <begin position="111"/>
        <end position="141"/>
    </location>
</feature>
<proteinExistence type="predicted"/>
<sequence length="296" mass="32697">MILISFIKRNILLYFRDRISVFFSLLSTLIVLTLMIAFLGQGNIDSTIQVLGTGLKYEAVHASSLIIIWTIAGILVVNAVSISMTLVGTMVRDEESGKISAFFVAPVKRGYYVAGYVIAAIIVSFIMCLLTLIIGIIYLGIANGSFITAHDTLEILFALLAIIFSSASFVFLCASFIHTNSAFNGLTTLLGTLIGFFAAIYVPYGNMPQTLKYIIRFLPAFQGASAIREIWMNQELQWFHCPSEIKTGYADYMGLTISFGNATLSPHMKILYMFISGLIFLGLATAILSRKRQQER</sequence>
<feature type="transmembrane region" description="Helical" evidence="5">
    <location>
        <begin position="186"/>
        <end position="204"/>
    </location>
</feature>
<dbReference type="GO" id="GO:0140359">
    <property type="term" value="F:ABC-type transporter activity"/>
    <property type="evidence" value="ECO:0007669"/>
    <property type="project" value="InterPro"/>
</dbReference>
<name>A0AAW4WH59_9FIRM</name>
<evidence type="ECO:0000256" key="1">
    <source>
        <dbReference type="ARBA" id="ARBA00004141"/>
    </source>
</evidence>
<dbReference type="GO" id="GO:0016020">
    <property type="term" value="C:membrane"/>
    <property type="evidence" value="ECO:0007669"/>
    <property type="project" value="UniProtKB-SubCell"/>
</dbReference>
<dbReference type="AlphaFoldDB" id="A0AAW4WH59"/>
<evidence type="ECO:0000256" key="2">
    <source>
        <dbReference type="ARBA" id="ARBA00022692"/>
    </source>
</evidence>
<keyword evidence="4 5" id="KW-0472">Membrane</keyword>
<dbReference type="RefSeq" id="WP_117947490.1">
    <property type="nucleotide sequence ID" value="NZ_JAJEQW010000004.1"/>
</dbReference>
<dbReference type="Proteomes" id="UP001198893">
    <property type="component" value="Unassembled WGS sequence"/>
</dbReference>
<organism evidence="7 8">
    <name type="scientific">Roseburia amylophila</name>
    <dbReference type="NCBI Taxonomy" id="2981794"/>
    <lineage>
        <taxon>Bacteria</taxon>
        <taxon>Bacillati</taxon>
        <taxon>Bacillota</taxon>
        <taxon>Clostridia</taxon>
        <taxon>Lachnospirales</taxon>
        <taxon>Lachnospiraceae</taxon>
        <taxon>Roseburia</taxon>
    </lineage>
</organism>
<evidence type="ECO:0000256" key="3">
    <source>
        <dbReference type="ARBA" id="ARBA00022989"/>
    </source>
</evidence>
<protein>
    <submittedName>
        <fullName evidence="7">ABC transporter permease</fullName>
    </submittedName>
</protein>
<evidence type="ECO:0000313" key="8">
    <source>
        <dbReference type="Proteomes" id="UP001198893"/>
    </source>
</evidence>
<keyword evidence="3 5" id="KW-1133">Transmembrane helix</keyword>
<accession>A0AAW4WH59</accession>
<evidence type="ECO:0000313" key="7">
    <source>
        <dbReference type="EMBL" id="MCC2241767.1"/>
    </source>
</evidence>
<reference evidence="7" key="1">
    <citation type="submission" date="2021-10" db="EMBL/GenBank/DDBJ databases">
        <title>Anaerobic single-cell dispensing facilitates the cultivation of human gut bacteria.</title>
        <authorList>
            <person name="Afrizal A."/>
        </authorList>
    </citation>
    <scope>NUCLEOTIDE SEQUENCE</scope>
    <source>
        <strain evidence="7">CLA-AA-H204</strain>
    </source>
</reference>
<dbReference type="PANTHER" id="PTHR43229:SF2">
    <property type="entry name" value="NODULATION PROTEIN J"/>
    <property type="match status" value="1"/>
</dbReference>
<comment type="caution">
    <text evidence="7">The sequence shown here is derived from an EMBL/GenBank/DDBJ whole genome shotgun (WGS) entry which is preliminary data.</text>
</comment>
<evidence type="ECO:0000256" key="5">
    <source>
        <dbReference type="SAM" id="Phobius"/>
    </source>
</evidence>
<evidence type="ECO:0000256" key="4">
    <source>
        <dbReference type="ARBA" id="ARBA00023136"/>
    </source>
</evidence>
<dbReference type="EMBL" id="JAJEQW010000004">
    <property type="protein sequence ID" value="MCC2241767.1"/>
    <property type="molecule type" value="Genomic_DNA"/>
</dbReference>
<evidence type="ECO:0000259" key="6">
    <source>
        <dbReference type="Pfam" id="PF12698"/>
    </source>
</evidence>
<feature type="transmembrane region" description="Helical" evidence="5">
    <location>
        <begin position="153"/>
        <end position="174"/>
    </location>
</feature>
<dbReference type="InterPro" id="IPR051784">
    <property type="entry name" value="Nod_factor_ABC_transporter"/>
</dbReference>
<dbReference type="InterPro" id="IPR013525">
    <property type="entry name" value="ABC2_TM"/>
</dbReference>
<feature type="transmembrane region" description="Helical" evidence="5">
    <location>
        <begin position="21"/>
        <end position="40"/>
    </location>
</feature>
<keyword evidence="2 5" id="KW-0812">Transmembrane</keyword>
<feature type="domain" description="ABC-2 type transporter transmembrane" evidence="6">
    <location>
        <begin position="67"/>
        <end position="284"/>
    </location>
</feature>